<proteinExistence type="predicted"/>
<protein>
    <submittedName>
        <fullName evidence="1">Uncharacterized protein</fullName>
    </submittedName>
</protein>
<gene>
    <name evidence="1" type="ORF">CCR75_004962</name>
</gene>
<dbReference type="AlphaFoldDB" id="A0A976FF15"/>
<accession>A0A976FF15</accession>
<sequence>MNVIYHDKVLGAPFTMPSARLVAYDTTLYCDDRSRADEQRSVIDFVTTTYPAASIKLCLQKSVFEMDENRTTGANNEAE</sequence>
<dbReference type="EMBL" id="SHOA02000001">
    <property type="protein sequence ID" value="TDH65568.1"/>
    <property type="molecule type" value="Genomic_DNA"/>
</dbReference>
<dbReference type="GeneID" id="94348718"/>
<reference evidence="1 2" key="1">
    <citation type="journal article" date="2021" name="Genome Biol.">
        <title>AFLAP: assembly-free linkage analysis pipeline using k-mers from genome sequencing data.</title>
        <authorList>
            <person name="Fletcher K."/>
            <person name="Zhang L."/>
            <person name="Gil J."/>
            <person name="Han R."/>
            <person name="Cavanaugh K."/>
            <person name="Michelmore R."/>
        </authorList>
    </citation>
    <scope>NUCLEOTIDE SEQUENCE [LARGE SCALE GENOMIC DNA]</scope>
    <source>
        <strain evidence="1 2">SF5</strain>
    </source>
</reference>
<dbReference type="RefSeq" id="XP_067815067.1">
    <property type="nucleotide sequence ID" value="XM_067963047.1"/>
</dbReference>
<dbReference type="KEGG" id="blac:94348718"/>
<evidence type="ECO:0000313" key="1">
    <source>
        <dbReference type="EMBL" id="TDH65568.1"/>
    </source>
</evidence>
<keyword evidence="2" id="KW-1185">Reference proteome</keyword>
<comment type="caution">
    <text evidence="1">The sequence shown here is derived from an EMBL/GenBank/DDBJ whole genome shotgun (WGS) entry which is preliminary data.</text>
</comment>
<evidence type="ECO:0000313" key="2">
    <source>
        <dbReference type="Proteomes" id="UP000294530"/>
    </source>
</evidence>
<dbReference type="Proteomes" id="UP000294530">
    <property type="component" value="Unassembled WGS sequence"/>
</dbReference>
<name>A0A976FF15_BRELC</name>
<organism evidence="1 2">
    <name type="scientific">Bremia lactucae</name>
    <name type="common">Lettuce downy mildew</name>
    <dbReference type="NCBI Taxonomy" id="4779"/>
    <lineage>
        <taxon>Eukaryota</taxon>
        <taxon>Sar</taxon>
        <taxon>Stramenopiles</taxon>
        <taxon>Oomycota</taxon>
        <taxon>Peronosporomycetes</taxon>
        <taxon>Peronosporales</taxon>
        <taxon>Peronosporaceae</taxon>
        <taxon>Bremia</taxon>
    </lineage>
</organism>